<reference evidence="2" key="3">
    <citation type="submission" date="2025-09" db="UniProtKB">
        <authorList>
            <consortium name="Ensembl"/>
        </authorList>
    </citation>
    <scope>IDENTIFICATION</scope>
</reference>
<reference evidence="2 3" key="1">
    <citation type="submission" date="2008-02" db="EMBL/GenBank/DDBJ databases">
        <title>A 6x draft sequence assembly of the Pongo pygmaeus abelii genome.</title>
        <authorList>
            <person name="Wilson R.K."/>
            <person name="Mardis E."/>
        </authorList>
    </citation>
    <scope>NUCLEOTIDE SEQUENCE [LARGE SCALE GENOMIC DNA]</scope>
</reference>
<reference evidence="2" key="2">
    <citation type="submission" date="2025-08" db="UniProtKB">
        <authorList>
            <consortium name="Ensembl"/>
        </authorList>
    </citation>
    <scope>IDENTIFICATION</scope>
</reference>
<accession>A0A8I5TXM8</accession>
<dbReference type="AlphaFoldDB" id="A0A8I5TXM8"/>
<keyword evidence="1" id="KW-0812">Transmembrane</keyword>
<protein>
    <submittedName>
        <fullName evidence="2">Uncharacterized protein</fullName>
    </submittedName>
</protein>
<dbReference type="GeneTree" id="ENSGT00390000000056"/>
<evidence type="ECO:0000313" key="3">
    <source>
        <dbReference type="Proteomes" id="UP000001595"/>
    </source>
</evidence>
<feature type="transmembrane region" description="Helical" evidence="1">
    <location>
        <begin position="40"/>
        <end position="59"/>
    </location>
</feature>
<keyword evidence="1" id="KW-0472">Membrane</keyword>
<evidence type="ECO:0000256" key="1">
    <source>
        <dbReference type="SAM" id="Phobius"/>
    </source>
</evidence>
<evidence type="ECO:0000313" key="2">
    <source>
        <dbReference type="Ensembl" id="ENSPPYP00000043496.1"/>
    </source>
</evidence>
<keyword evidence="1" id="KW-1133">Transmembrane helix</keyword>
<organism evidence="2 3">
    <name type="scientific">Pongo abelii</name>
    <name type="common">Sumatran orangutan</name>
    <name type="synonym">Pongo pygmaeus abelii</name>
    <dbReference type="NCBI Taxonomy" id="9601"/>
    <lineage>
        <taxon>Eukaryota</taxon>
        <taxon>Metazoa</taxon>
        <taxon>Chordata</taxon>
        <taxon>Craniata</taxon>
        <taxon>Vertebrata</taxon>
        <taxon>Euteleostomi</taxon>
        <taxon>Mammalia</taxon>
        <taxon>Eutheria</taxon>
        <taxon>Euarchontoglires</taxon>
        <taxon>Primates</taxon>
        <taxon>Haplorrhini</taxon>
        <taxon>Catarrhini</taxon>
        <taxon>Hominidae</taxon>
        <taxon>Pongo</taxon>
    </lineage>
</organism>
<dbReference type="Ensembl" id="ENSPPYT00000037648.1">
    <property type="protein sequence ID" value="ENSPPYP00000043496.1"/>
    <property type="gene ID" value="ENSPPYG00000035945.1"/>
</dbReference>
<feature type="transmembrane region" description="Helical" evidence="1">
    <location>
        <begin position="65"/>
        <end position="85"/>
    </location>
</feature>
<name>A0A8I5TXM8_PONAB</name>
<sequence>MLNPTSPFLHCLREVLGNTLYTNFHCWGKRILEVMGRPQFVCIALITISLLFLVCAVAESQGIGLWIALVVFLSFLIFSPSFYILNAEQPFFKGPPTEPAKELK</sequence>
<keyword evidence="3" id="KW-1185">Reference proteome</keyword>
<proteinExistence type="predicted"/>
<dbReference type="Proteomes" id="UP000001595">
    <property type="component" value="Chromosome 12"/>
</dbReference>